<dbReference type="InterPro" id="IPR004027">
    <property type="entry name" value="SEC_C_motif"/>
</dbReference>
<evidence type="ECO:0000313" key="2">
    <source>
        <dbReference type="EMBL" id="RUQ25192.1"/>
    </source>
</evidence>
<keyword evidence="3" id="KW-1185">Reference proteome</keyword>
<dbReference type="PROSITE" id="PS50005">
    <property type="entry name" value="TPR"/>
    <property type="match status" value="1"/>
</dbReference>
<dbReference type="Gene3D" id="3.10.450.50">
    <property type="match status" value="1"/>
</dbReference>
<keyword evidence="1" id="KW-0802">TPR repeat</keyword>
<evidence type="ECO:0000256" key="1">
    <source>
        <dbReference type="PROSITE-ProRule" id="PRU00339"/>
    </source>
</evidence>
<dbReference type="AlphaFoldDB" id="A0A433HAG0"/>
<dbReference type="Pfam" id="PF02810">
    <property type="entry name" value="SEC-C"/>
    <property type="match status" value="1"/>
</dbReference>
<dbReference type="Gene3D" id="1.25.40.10">
    <property type="entry name" value="Tetratricopeptide repeat domain"/>
    <property type="match status" value="1"/>
</dbReference>
<dbReference type="RefSeq" id="WP_126867071.1">
    <property type="nucleotide sequence ID" value="NZ_JAUSTX010000011.1"/>
</dbReference>
<name>A0A433HAG0_9BACI</name>
<accession>A0A433HAG0</accession>
<dbReference type="OrthoDB" id="6399948at2"/>
<reference evidence="2 3" key="1">
    <citation type="submission" date="2018-12" db="EMBL/GenBank/DDBJ databases">
        <title>Bacillus chawlae sp. nov., Bacillus glennii sp. nov., and Bacillus saganii sp. nov. Isolated from the Vehicle Assembly Building at Kennedy Space Center where the Viking Spacecraft were Assembled.</title>
        <authorList>
            <person name="Seuylemezian A."/>
            <person name="Vaishampayan P."/>
        </authorList>
    </citation>
    <scope>NUCLEOTIDE SEQUENCE [LARGE SCALE GENOMIC DNA]</scope>
    <source>
        <strain evidence="2 3">L5</strain>
    </source>
</reference>
<dbReference type="SUPFAM" id="SSF103642">
    <property type="entry name" value="Sec-C motif"/>
    <property type="match status" value="1"/>
</dbReference>
<evidence type="ECO:0000313" key="3">
    <source>
        <dbReference type="Proteomes" id="UP000267430"/>
    </source>
</evidence>
<proteinExistence type="predicted"/>
<dbReference type="SUPFAM" id="SSF48452">
    <property type="entry name" value="TPR-like"/>
    <property type="match status" value="1"/>
</dbReference>
<gene>
    <name evidence="2" type="ORF">ELQ35_20670</name>
</gene>
<dbReference type="EMBL" id="RYZZ01000043">
    <property type="protein sequence ID" value="RUQ25192.1"/>
    <property type="molecule type" value="Genomic_DNA"/>
</dbReference>
<dbReference type="InterPro" id="IPR011990">
    <property type="entry name" value="TPR-like_helical_dom_sf"/>
</dbReference>
<sequence>MVKIGRNDLCPCGSGEKYKKCCGKNNVLSMELLIEKELHEIQLDILHYAMENYQEEMEDYLEECYEEFDIPDEAMEMFNFFGTTWFITSVEVDEETILEEYIDRNIEKFSRQRIKDILRTWKKAKPSVSIIQHQEGNQHITVQDIFSQEVQKVKVLEEEHKVETGGLVLGTILPAGPTSVFFTTFLDMPADESEELKDAVLSLYDESGEESPVDFMAASFLEVLDLFIFGKADVSIDDLEWKSAKHKEVAVNYQEYMKNYGHEETVIHLGVYLWNTYCMRRNPTIKKSNVYEAALVYLVDKLLPFGGMITQKELAEEFDISSNSISTKFKELENVLSEEIEDLHDKLETIDDEDAFFDGEHIFGEEKVGNAFTNSRITMERELLNMEREIGDRDFESIDELNDFMNKRINNQKPSPAKLSDKEKAQELLFDAYEASGSKRLQLAKKALKLYPNSPDAYNILAEYEMNPKERQNLYLKGMEAGEKELGQSFFSENKGHFWGIVSTRAYMRAKFSYGLLLHEKGKREEAIAQYEELLELNPMDNQGVRYELFIAHVEKGLFQKAESLLKQFNEEITANGAFNKLLIEYLQNGTSQKAKKLLKKAKGENPYVLDYLTGKKKLPGNTPATYGLGDESEAIIYADQHLHLWREHVELIEWLMKA</sequence>
<protein>
    <submittedName>
        <fullName evidence="2">Uncharacterized protein</fullName>
    </submittedName>
</protein>
<dbReference type="InterPro" id="IPR019734">
    <property type="entry name" value="TPR_rpt"/>
</dbReference>
<dbReference type="Proteomes" id="UP000267430">
    <property type="component" value="Unassembled WGS sequence"/>
</dbReference>
<feature type="repeat" description="TPR" evidence="1">
    <location>
        <begin position="508"/>
        <end position="541"/>
    </location>
</feature>
<organism evidence="2 3">
    <name type="scientific">Peribacillus cavernae</name>
    <dbReference type="NCBI Taxonomy" id="1674310"/>
    <lineage>
        <taxon>Bacteria</taxon>
        <taxon>Bacillati</taxon>
        <taxon>Bacillota</taxon>
        <taxon>Bacilli</taxon>
        <taxon>Bacillales</taxon>
        <taxon>Bacillaceae</taxon>
        <taxon>Peribacillus</taxon>
    </lineage>
</organism>
<comment type="caution">
    <text evidence="2">The sequence shown here is derived from an EMBL/GenBank/DDBJ whole genome shotgun (WGS) entry which is preliminary data.</text>
</comment>